<evidence type="ECO:0000313" key="3">
    <source>
        <dbReference type="Proteomes" id="UP000184513"/>
    </source>
</evidence>
<dbReference type="EMBL" id="FRCY01000019">
    <property type="protein sequence ID" value="SHN31506.1"/>
    <property type="molecule type" value="Genomic_DNA"/>
</dbReference>
<sequence>MSAGQTKNRGAQEACGRKDFFVLIFWYFFIKACPEQRSESGEKVQRIRGLPDDVKI</sequence>
<gene>
    <name evidence="2" type="ORF">SAMN04488057_11937</name>
</gene>
<name>A0A1M7QKB4_9BACT</name>
<evidence type="ECO:0000256" key="1">
    <source>
        <dbReference type="SAM" id="MobiDB-lite"/>
    </source>
</evidence>
<feature type="region of interest" description="Disordered" evidence="1">
    <location>
        <begin position="36"/>
        <end position="56"/>
    </location>
</feature>
<dbReference type="AlphaFoldDB" id="A0A1M7QKB4"/>
<accession>A0A1M7QKB4</accession>
<protein>
    <submittedName>
        <fullName evidence="2">Uncharacterized protein</fullName>
    </submittedName>
</protein>
<organism evidence="2 3">
    <name type="scientific">Cyclobacterium lianum</name>
    <dbReference type="NCBI Taxonomy" id="388280"/>
    <lineage>
        <taxon>Bacteria</taxon>
        <taxon>Pseudomonadati</taxon>
        <taxon>Bacteroidota</taxon>
        <taxon>Cytophagia</taxon>
        <taxon>Cytophagales</taxon>
        <taxon>Cyclobacteriaceae</taxon>
        <taxon>Cyclobacterium</taxon>
    </lineage>
</organism>
<evidence type="ECO:0000313" key="2">
    <source>
        <dbReference type="EMBL" id="SHN31506.1"/>
    </source>
</evidence>
<dbReference type="Proteomes" id="UP000184513">
    <property type="component" value="Unassembled WGS sequence"/>
</dbReference>
<reference evidence="2 3" key="1">
    <citation type="submission" date="2016-11" db="EMBL/GenBank/DDBJ databases">
        <authorList>
            <person name="Jaros S."/>
            <person name="Januszkiewicz K."/>
            <person name="Wedrychowicz H."/>
        </authorList>
    </citation>
    <scope>NUCLEOTIDE SEQUENCE [LARGE SCALE GENOMIC DNA]</scope>
    <source>
        <strain evidence="2 3">CGMCC 1.6102</strain>
    </source>
</reference>
<keyword evidence="3" id="KW-1185">Reference proteome</keyword>
<proteinExistence type="predicted"/>